<keyword evidence="4" id="KW-1185">Reference proteome</keyword>
<dbReference type="InterPro" id="IPR014811">
    <property type="entry name" value="ArgoL1"/>
</dbReference>
<feature type="compositionally biased region" description="Gly residues" evidence="1">
    <location>
        <begin position="135"/>
        <end position="169"/>
    </location>
</feature>
<dbReference type="Pfam" id="PF08699">
    <property type="entry name" value="ArgoL1"/>
    <property type="match status" value="1"/>
</dbReference>
<dbReference type="AlphaFoldDB" id="A0AAD5S372"/>
<dbReference type="InterPro" id="IPR032474">
    <property type="entry name" value="Argonaute_N"/>
</dbReference>
<feature type="non-terminal residue" evidence="3">
    <location>
        <position position="458"/>
    </location>
</feature>
<gene>
    <name evidence="3" type="primary">AGO10</name>
    <name evidence="3" type="ORF">HK097_004518</name>
</gene>
<dbReference type="PANTHER" id="PTHR22891">
    <property type="entry name" value="EUKARYOTIC TRANSLATION INITIATION FACTOR 2C"/>
    <property type="match status" value="1"/>
</dbReference>
<proteinExistence type="predicted"/>
<evidence type="ECO:0000313" key="3">
    <source>
        <dbReference type="EMBL" id="KAJ3034410.1"/>
    </source>
</evidence>
<reference evidence="3" key="1">
    <citation type="submission" date="2020-05" db="EMBL/GenBank/DDBJ databases">
        <title>Phylogenomic resolution of chytrid fungi.</title>
        <authorList>
            <person name="Stajich J.E."/>
            <person name="Amses K."/>
            <person name="Simmons R."/>
            <person name="Seto K."/>
            <person name="Myers J."/>
            <person name="Bonds A."/>
            <person name="Quandt C.A."/>
            <person name="Barry K."/>
            <person name="Liu P."/>
            <person name="Grigoriev I."/>
            <person name="Longcore J.E."/>
            <person name="James T.Y."/>
        </authorList>
    </citation>
    <scope>NUCLEOTIDE SEQUENCE</scope>
    <source>
        <strain evidence="3">JEL0318</strain>
    </source>
</reference>
<dbReference type="SMART" id="SM00949">
    <property type="entry name" value="PAZ"/>
    <property type="match status" value="1"/>
</dbReference>
<dbReference type="CDD" id="cd02846">
    <property type="entry name" value="PAZ_argonaute_like"/>
    <property type="match status" value="1"/>
</dbReference>
<feature type="domain" description="PAZ" evidence="2">
    <location>
        <begin position="316"/>
        <end position="408"/>
    </location>
</feature>
<dbReference type="InterPro" id="IPR003100">
    <property type="entry name" value="PAZ_dom"/>
</dbReference>
<dbReference type="GO" id="GO:0003723">
    <property type="term" value="F:RNA binding"/>
    <property type="evidence" value="ECO:0007669"/>
    <property type="project" value="InterPro"/>
</dbReference>
<evidence type="ECO:0000313" key="4">
    <source>
        <dbReference type="Proteomes" id="UP001212841"/>
    </source>
</evidence>
<dbReference type="PROSITE" id="PS50821">
    <property type="entry name" value="PAZ"/>
    <property type="match status" value="1"/>
</dbReference>
<dbReference type="Pfam" id="PF02170">
    <property type="entry name" value="PAZ"/>
    <property type="match status" value="1"/>
</dbReference>
<feature type="compositionally biased region" description="Low complexity" evidence="1">
    <location>
        <begin position="173"/>
        <end position="192"/>
    </location>
</feature>
<dbReference type="SMART" id="SM01163">
    <property type="entry name" value="DUF1785"/>
    <property type="match status" value="1"/>
</dbReference>
<accession>A0AAD5S372</accession>
<dbReference type="InterPro" id="IPR036085">
    <property type="entry name" value="PAZ_dom_sf"/>
</dbReference>
<name>A0AAD5S372_9FUNG</name>
<dbReference type="SUPFAM" id="SSF101690">
    <property type="entry name" value="PAZ domain"/>
    <property type="match status" value="1"/>
</dbReference>
<evidence type="ECO:0000259" key="2">
    <source>
        <dbReference type="PROSITE" id="PS50821"/>
    </source>
</evidence>
<protein>
    <submittedName>
        <fullName evidence="3">Protein argonaute 10</fullName>
    </submittedName>
</protein>
<dbReference type="Pfam" id="PF16486">
    <property type="entry name" value="ArgoN"/>
    <property type="match status" value="1"/>
</dbReference>
<feature type="compositionally biased region" description="Low complexity" evidence="1">
    <location>
        <begin position="121"/>
        <end position="134"/>
    </location>
</feature>
<sequence>MSSQTANPSVKVTDLPLRPAQGKAGRPIQVQINIFPIRKFAEMLAYHYDVKMDPEVNNAPRARQIWIAAEPLLRGQFKKAFIAYDGHKNAFTTADLENTEVSIELPRDNGLGLLQLTSSADSSASASGAGDYSSGRGGYGGRGGGGGRGGRGGRGGGRGNYGGDVGRGGYQAPASRRPSIPSSQPTTPLPTETITIRIKKVATIDFHELLLFMSGKGPETEHAMHAQAALNTVLRHVPGLSFIPVGGNFYTSLEKTPISGAVEIWRGYHQSIRIMQAGHLGVNVDIAATVFQKGEMDLLDLAQEVLKVGDVAAITRVPHYIKRLEQEFKEAKVVTTHRGEAQKRRFRIKKIGPLDANHHMFEVKGVKVSVAQYFLEQYGIKLRFPFLPVVATPNLKAYFPFECLKMQPAQRFTRKLNADQTAEMIRATVMRPDNRRNKINEALRKPGVLDYLNNDYMK</sequence>
<dbReference type="Gene3D" id="2.170.260.10">
    <property type="entry name" value="paz domain"/>
    <property type="match status" value="1"/>
</dbReference>
<dbReference type="EMBL" id="JADGJD010002163">
    <property type="protein sequence ID" value="KAJ3034410.1"/>
    <property type="molecule type" value="Genomic_DNA"/>
</dbReference>
<organism evidence="3 4">
    <name type="scientific">Rhizophlyctis rosea</name>
    <dbReference type="NCBI Taxonomy" id="64517"/>
    <lineage>
        <taxon>Eukaryota</taxon>
        <taxon>Fungi</taxon>
        <taxon>Fungi incertae sedis</taxon>
        <taxon>Chytridiomycota</taxon>
        <taxon>Chytridiomycota incertae sedis</taxon>
        <taxon>Chytridiomycetes</taxon>
        <taxon>Rhizophlyctidales</taxon>
        <taxon>Rhizophlyctidaceae</taxon>
        <taxon>Rhizophlyctis</taxon>
    </lineage>
</organism>
<comment type="caution">
    <text evidence="3">The sequence shown here is derived from an EMBL/GenBank/DDBJ whole genome shotgun (WGS) entry which is preliminary data.</text>
</comment>
<evidence type="ECO:0000256" key="1">
    <source>
        <dbReference type="SAM" id="MobiDB-lite"/>
    </source>
</evidence>
<dbReference type="Proteomes" id="UP001212841">
    <property type="component" value="Unassembled WGS sequence"/>
</dbReference>
<feature type="region of interest" description="Disordered" evidence="1">
    <location>
        <begin position="121"/>
        <end position="192"/>
    </location>
</feature>